<gene>
    <name evidence="2" type="ORF">Mic7113_5926</name>
</gene>
<dbReference type="Proteomes" id="UP000010471">
    <property type="component" value="Chromosome"/>
</dbReference>
<feature type="transmembrane region" description="Helical" evidence="1">
    <location>
        <begin position="51"/>
        <end position="69"/>
    </location>
</feature>
<dbReference type="STRING" id="1173027.Mic7113_5926"/>
<dbReference type="RefSeq" id="WP_015185659.1">
    <property type="nucleotide sequence ID" value="NC_019738.1"/>
</dbReference>
<dbReference type="EMBL" id="CP003630">
    <property type="protein sequence ID" value="AFZ21530.1"/>
    <property type="molecule type" value="Genomic_DNA"/>
</dbReference>
<dbReference type="OrthoDB" id="514667at2"/>
<dbReference type="KEGG" id="mic:Mic7113_5926"/>
<dbReference type="HOGENOM" id="CLU_158597_0_0_3"/>
<evidence type="ECO:0000313" key="2">
    <source>
        <dbReference type="EMBL" id="AFZ21530.1"/>
    </source>
</evidence>
<keyword evidence="3" id="KW-1185">Reference proteome</keyword>
<keyword evidence="1" id="KW-0812">Transmembrane</keyword>
<evidence type="ECO:0000313" key="3">
    <source>
        <dbReference type="Proteomes" id="UP000010471"/>
    </source>
</evidence>
<protein>
    <submittedName>
        <fullName evidence="2">Uncharacterized protein</fullName>
    </submittedName>
</protein>
<sequence>MNSLEPLNLYGLDGEFLNQSSAKEVKLVKAGSEATQSSFEIQNDSSELMPLFYLFILLLIVIFVERIGGKFFRKTTKVKTNAQLKPLPCESCRFFIDNPHLKCAVHPAKALTPLALNCQDYHPDSIAFPKNKARFTSSKVDE</sequence>
<accession>K9WM98</accession>
<proteinExistence type="predicted"/>
<keyword evidence="1" id="KW-1133">Transmembrane helix</keyword>
<keyword evidence="1" id="KW-0472">Membrane</keyword>
<organism evidence="2 3">
    <name type="scientific">Allocoleopsis franciscana PCC 7113</name>
    <dbReference type="NCBI Taxonomy" id="1173027"/>
    <lineage>
        <taxon>Bacteria</taxon>
        <taxon>Bacillati</taxon>
        <taxon>Cyanobacteriota</taxon>
        <taxon>Cyanophyceae</taxon>
        <taxon>Coleofasciculales</taxon>
        <taxon>Coleofasciculaceae</taxon>
        <taxon>Allocoleopsis</taxon>
        <taxon>Allocoleopsis franciscana</taxon>
    </lineage>
</organism>
<dbReference type="AlphaFoldDB" id="K9WM98"/>
<reference evidence="2 3" key="1">
    <citation type="submission" date="2012-06" db="EMBL/GenBank/DDBJ databases">
        <title>Finished chromosome of genome of Microcoleus sp. PCC 7113.</title>
        <authorList>
            <consortium name="US DOE Joint Genome Institute"/>
            <person name="Gugger M."/>
            <person name="Coursin T."/>
            <person name="Rippka R."/>
            <person name="Tandeau De Marsac N."/>
            <person name="Huntemann M."/>
            <person name="Wei C.-L."/>
            <person name="Han J."/>
            <person name="Detter J.C."/>
            <person name="Han C."/>
            <person name="Tapia R."/>
            <person name="Chen A."/>
            <person name="Kyrpides N."/>
            <person name="Mavromatis K."/>
            <person name="Markowitz V."/>
            <person name="Szeto E."/>
            <person name="Ivanova N."/>
            <person name="Pagani I."/>
            <person name="Pati A."/>
            <person name="Goodwin L."/>
            <person name="Nordberg H.P."/>
            <person name="Cantor M.N."/>
            <person name="Hua S.X."/>
            <person name="Woyke T."/>
            <person name="Kerfeld C.A."/>
        </authorList>
    </citation>
    <scope>NUCLEOTIDE SEQUENCE [LARGE SCALE GENOMIC DNA]</scope>
    <source>
        <strain evidence="2 3">PCC 7113</strain>
    </source>
</reference>
<name>K9WM98_9CYAN</name>
<evidence type="ECO:0000256" key="1">
    <source>
        <dbReference type="SAM" id="Phobius"/>
    </source>
</evidence>